<gene>
    <name evidence="2" type="ORF">A4A49_00110</name>
</gene>
<sequence>MRTQQPLSVEELNFLMGQLCQTMPFSSDGSEQSLPFTNLHNVSPSEPTHSHNSESTNSPSIKSECSYGPANKGEEPNPGLSKEIQRRLRKHLGKARSPKNISPPHARGNGDRVQRAVRRNAYCFLPQKASKLQAKSPSSIISKLRELSSCNKPCNGRSETNAGGKGEGTQEEDPNSKLVVDELLNMECESGQKC</sequence>
<organism evidence="2 3">
    <name type="scientific">Nicotiana attenuata</name>
    <name type="common">Coyote tobacco</name>
    <dbReference type="NCBI Taxonomy" id="49451"/>
    <lineage>
        <taxon>Eukaryota</taxon>
        <taxon>Viridiplantae</taxon>
        <taxon>Streptophyta</taxon>
        <taxon>Embryophyta</taxon>
        <taxon>Tracheophyta</taxon>
        <taxon>Spermatophyta</taxon>
        <taxon>Magnoliopsida</taxon>
        <taxon>eudicotyledons</taxon>
        <taxon>Gunneridae</taxon>
        <taxon>Pentapetalae</taxon>
        <taxon>asterids</taxon>
        <taxon>lamiids</taxon>
        <taxon>Solanales</taxon>
        <taxon>Solanaceae</taxon>
        <taxon>Nicotianoideae</taxon>
        <taxon>Nicotianeae</taxon>
        <taxon>Nicotiana</taxon>
    </lineage>
</organism>
<accession>A0A1J6I8J2</accession>
<evidence type="ECO:0000313" key="2">
    <source>
        <dbReference type="EMBL" id="OIT00842.1"/>
    </source>
</evidence>
<dbReference type="SMR" id="A0A1J6I8J2"/>
<keyword evidence="3" id="KW-1185">Reference proteome</keyword>
<dbReference type="Proteomes" id="UP000187609">
    <property type="component" value="Unassembled WGS sequence"/>
</dbReference>
<evidence type="ECO:0000313" key="3">
    <source>
        <dbReference type="Proteomes" id="UP000187609"/>
    </source>
</evidence>
<feature type="compositionally biased region" description="Polar residues" evidence="1">
    <location>
        <begin position="53"/>
        <end position="63"/>
    </location>
</feature>
<evidence type="ECO:0000256" key="1">
    <source>
        <dbReference type="SAM" id="MobiDB-lite"/>
    </source>
</evidence>
<feature type="compositionally biased region" description="Polar residues" evidence="1">
    <location>
        <begin position="149"/>
        <end position="161"/>
    </location>
</feature>
<comment type="caution">
    <text evidence="2">The sequence shown here is derived from an EMBL/GenBank/DDBJ whole genome shotgun (WGS) entry which is preliminary data.</text>
</comment>
<dbReference type="AlphaFoldDB" id="A0A1J6I8J2"/>
<dbReference type="EMBL" id="MJEQ01037189">
    <property type="protein sequence ID" value="OIT00842.1"/>
    <property type="molecule type" value="Genomic_DNA"/>
</dbReference>
<proteinExistence type="predicted"/>
<feature type="compositionally biased region" description="Polar residues" evidence="1">
    <location>
        <begin position="22"/>
        <end position="47"/>
    </location>
</feature>
<feature type="region of interest" description="Disordered" evidence="1">
    <location>
        <begin position="149"/>
        <end position="178"/>
    </location>
</feature>
<reference evidence="2" key="1">
    <citation type="submission" date="2016-11" db="EMBL/GenBank/DDBJ databases">
        <title>The genome of Nicotiana attenuata.</title>
        <authorList>
            <person name="Xu S."/>
            <person name="Brockmoeller T."/>
            <person name="Gaquerel E."/>
            <person name="Navarro A."/>
            <person name="Kuhl H."/>
            <person name="Gase K."/>
            <person name="Ling Z."/>
            <person name="Zhou W."/>
            <person name="Kreitzer C."/>
            <person name="Stanke M."/>
            <person name="Tang H."/>
            <person name="Lyons E."/>
            <person name="Pandey P."/>
            <person name="Pandey S.P."/>
            <person name="Timmermann B."/>
            <person name="Baldwin I.T."/>
        </authorList>
    </citation>
    <scope>NUCLEOTIDE SEQUENCE [LARGE SCALE GENOMIC DNA]</scope>
    <source>
        <strain evidence="2">UT</strain>
    </source>
</reference>
<feature type="region of interest" description="Disordered" evidence="1">
    <location>
        <begin position="22"/>
        <end position="112"/>
    </location>
</feature>
<name>A0A1J6I8J2_NICAT</name>
<dbReference type="Gramene" id="OIT00842">
    <property type="protein sequence ID" value="OIT00842"/>
    <property type="gene ID" value="A4A49_00110"/>
</dbReference>
<feature type="compositionally biased region" description="Basic residues" evidence="1">
    <location>
        <begin position="87"/>
        <end position="97"/>
    </location>
</feature>
<protein>
    <submittedName>
        <fullName evidence="2">Uncharacterized protein</fullName>
    </submittedName>
</protein>